<evidence type="ECO:0008006" key="4">
    <source>
        <dbReference type="Google" id="ProtNLM"/>
    </source>
</evidence>
<keyword evidence="1" id="KW-1133">Transmembrane helix</keyword>
<keyword evidence="3" id="KW-1185">Reference proteome</keyword>
<keyword evidence="1" id="KW-0812">Transmembrane</keyword>
<keyword evidence="1" id="KW-0472">Membrane</keyword>
<dbReference type="Proteomes" id="UP000253426">
    <property type="component" value="Unassembled WGS sequence"/>
</dbReference>
<protein>
    <recommendedName>
        <fullName evidence="4">DUF4175 domain-containing protein</fullName>
    </recommendedName>
</protein>
<gene>
    <name evidence="2" type="ORF">DES53_101573</name>
</gene>
<feature type="transmembrane region" description="Helical" evidence="1">
    <location>
        <begin position="7"/>
        <end position="27"/>
    </location>
</feature>
<evidence type="ECO:0000313" key="2">
    <source>
        <dbReference type="EMBL" id="RBP47774.1"/>
    </source>
</evidence>
<dbReference type="EMBL" id="QNRR01000001">
    <property type="protein sequence ID" value="RBP47774.1"/>
    <property type="molecule type" value="Genomic_DNA"/>
</dbReference>
<sequence>MTQKLRPAWRLCGWLFIAAALGAIFVSDEWDELLEQVCLALAGMWLVFGALIWAGQNPAPPA</sequence>
<dbReference type="RefSeq" id="WP_113956682.1">
    <property type="nucleotide sequence ID" value="NZ_QNRR01000001.1"/>
</dbReference>
<comment type="caution">
    <text evidence="2">The sequence shown here is derived from an EMBL/GenBank/DDBJ whole genome shotgun (WGS) entry which is preliminary data.</text>
</comment>
<dbReference type="AlphaFoldDB" id="A0A366HW13"/>
<evidence type="ECO:0000313" key="3">
    <source>
        <dbReference type="Proteomes" id="UP000253426"/>
    </source>
</evidence>
<feature type="transmembrane region" description="Helical" evidence="1">
    <location>
        <begin position="33"/>
        <end position="54"/>
    </location>
</feature>
<organism evidence="2 3">
    <name type="scientific">Roseimicrobium gellanilyticum</name>
    <dbReference type="NCBI Taxonomy" id="748857"/>
    <lineage>
        <taxon>Bacteria</taxon>
        <taxon>Pseudomonadati</taxon>
        <taxon>Verrucomicrobiota</taxon>
        <taxon>Verrucomicrobiia</taxon>
        <taxon>Verrucomicrobiales</taxon>
        <taxon>Verrucomicrobiaceae</taxon>
        <taxon>Roseimicrobium</taxon>
    </lineage>
</organism>
<proteinExistence type="predicted"/>
<accession>A0A366HW13</accession>
<evidence type="ECO:0000256" key="1">
    <source>
        <dbReference type="SAM" id="Phobius"/>
    </source>
</evidence>
<name>A0A366HW13_9BACT</name>
<reference evidence="2 3" key="1">
    <citation type="submission" date="2018-06" db="EMBL/GenBank/DDBJ databases">
        <title>Genomic Encyclopedia of Type Strains, Phase IV (KMG-IV): sequencing the most valuable type-strain genomes for metagenomic binning, comparative biology and taxonomic classification.</title>
        <authorList>
            <person name="Goeker M."/>
        </authorList>
    </citation>
    <scope>NUCLEOTIDE SEQUENCE [LARGE SCALE GENOMIC DNA]</scope>
    <source>
        <strain evidence="2 3">DSM 25532</strain>
    </source>
</reference>